<comment type="caution">
    <text evidence="5">The sequence shown here is derived from an EMBL/GenBank/DDBJ whole genome shotgun (WGS) entry which is preliminary data.</text>
</comment>
<reference evidence="5 6" key="1">
    <citation type="submission" date="2023-04" db="EMBL/GenBank/DDBJ databases">
        <title>Genome of Basidiobolus ranarum AG-B5.</title>
        <authorList>
            <person name="Stajich J.E."/>
            <person name="Carter-House D."/>
            <person name="Gryganskyi A."/>
        </authorList>
    </citation>
    <scope>NUCLEOTIDE SEQUENCE [LARGE SCALE GENOMIC DNA]</scope>
    <source>
        <strain evidence="5 6">AG-B5</strain>
    </source>
</reference>
<organism evidence="5 6">
    <name type="scientific">Basidiobolus ranarum</name>
    <dbReference type="NCBI Taxonomy" id="34480"/>
    <lineage>
        <taxon>Eukaryota</taxon>
        <taxon>Fungi</taxon>
        <taxon>Fungi incertae sedis</taxon>
        <taxon>Zoopagomycota</taxon>
        <taxon>Entomophthoromycotina</taxon>
        <taxon>Basidiobolomycetes</taxon>
        <taxon>Basidiobolales</taxon>
        <taxon>Basidiobolaceae</taxon>
        <taxon>Basidiobolus</taxon>
    </lineage>
</organism>
<keyword evidence="2" id="KW-0285">Flavoprotein</keyword>
<comment type="similarity">
    <text evidence="1">Belongs to the FAD-binding monooxygenase family.</text>
</comment>
<dbReference type="InterPro" id="IPR020946">
    <property type="entry name" value="Flavin_mOase-like"/>
</dbReference>
<evidence type="ECO:0000313" key="6">
    <source>
        <dbReference type="Proteomes" id="UP001479436"/>
    </source>
</evidence>
<dbReference type="Pfam" id="PF00743">
    <property type="entry name" value="FMO-like"/>
    <property type="match status" value="1"/>
</dbReference>
<keyword evidence="6" id="KW-1185">Reference proteome</keyword>
<accession>A0ABR2VY31</accession>
<dbReference type="InterPro" id="IPR036188">
    <property type="entry name" value="FAD/NAD-bd_sf"/>
</dbReference>
<keyword evidence="4" id="KW-0560">Oxidoreductase</keyword>
<protein>
    <recommendedName>
        <fullName evidence="7">Flavin-containing monooxygenase</fullName>
    </recommendedName>
</protein>
<evidence type="ECO:0000256" key="1">
    <source>
        <dbReference type="ARBA" id="ARBA00010139"/>
    </source>
</evidence>
<dbReference type="InterPro" id="IPR051209">
    <property type="entry name" value="FAD-bind_Monooxygenase_sf"/>
</dbReference>
<dbReference type="Gene3D" id="3.50.50.60">
    <property type="entry name" value="FAD/NAD(P)-binding domain"/>
    <property type="match status" value="2"/>
</dbReference>
<dbReference type="SUPFAM" id="SSF51905">
    <property type="entry name" value="FAD/NAD(P)-binding domain"/>
    <property type="match status" value="1"/>
</dbReference>
<gene>
    <name evidence="5" type="ORF">K7432_008753</name>
</gene>
<keyword evidence="3" id="KW-0274">FAD</keyword>
<dbReference type="PANTHER" id="PTHR42877:SF4">
    <property type="entry name" value="FAD_NAD(P)-BINDING DOMAIN-CONTAINING PROTEIN-RELATED"/>
    <property type="match status" value="1"/>
</dbReference>
<evidence type="ECO:0000256" key="3">
    <source>
        <dbReference type="ARBA" id="ARBA00022827"/>
    </source>
</evidence>
<sequence>MPIKRYPDGSTPKVAILGGGLSGICTALQLKRQLGLESFTIYESHSDFGGTWFANKYPGCACDVPSHIYSISFEPKSDWTEKYSKAPEILEYCRNLAKKYNLYDHARLNTVVNSITWDDKVKIWKLKVQPRDGEEEEVSADFIVSGVGALRSPAIPEMFENFKGPSVHSAQWDSKFEIEGKDIAIIGSGASAVQIIPEIADKVKNLYVYQRTPTWVVPRNNYKFSSVVKWIFQYVPFVRRMYRWFGFLGYEIQFSISRPGSLVSRIGTKRSLQHLKNQVTDPTKRVLLTPNYTIGCKRVVVSDDYFPALDKPNVHIETSPISGVEGQTILTESNKQKVDAIILATGFKVQDFLSPMKVYGKGGHEISDIWNTTPKSYLGILSPGFPNMFMLLGPNTGLGHNSVMFMIECQVNYVIKVISEMMKRDYSTVDVKTSAQEKYDSEIQQSLKKSVWVSNCRSWYKNSEGIVTALWSGNCIDYWRATKSLKTKDLEFEKATRV</sequence>
<proteinExistence type="inferred from homology"/>
<dbReference type="PANTHER" id="PTHR42877">
    <property type="entry name" value="L-ORNITHINE N(5)-MONOOXYGENASE-RELATED"/>
    <property type="match status" value="1"/>
</dbReference>
<name>A0ABR2VY31_9FUNG</name>
<evidence type="ECO:0000313" key="5">
    <source>
        <dbReference type="EMBL" id="KAK9709856.1"/>
    </source>
</evidence>
<evidence type="ECO:0000256" key="2">
    <source>
        <dbReference type="ARBA" id="ARBA00022630"/>
    </source>
</evidence>
<dbReference type="EMBL" id="JASJQH010007376">
    <property type="protein sequence ID" value="KAK9709856.1"/>
    <property type="molecule type" value="Genomic_DNA"/>
</dbReference>
<evidence type="ECO:0008006" key="7">
    <source>
        <dbReference type="Google" id="ProtNLM"/>
    </source>
</evidence>
<dbReference type="Proteomes" id="UP001479436">
    <property type="component" value="Unassembled WGS sequence"/>
</dbReference>
<evidence type="ECO:0000256" key="4">
    <source>
        <dbReference type="ARBA" id="ARBA00023002"/>
    </source>
</evidence>